<sequence>MPRAQTCVPTRCSSSYSPVQENNFNIDCFSHARRDASRPYPTLGNVMDRTATADPNEGFTDLGFRDFIQASRRVSRRKLARIETNPYATELLNRGVEFVTETNETFNSMLEASVIHTEIKKLEKEFLGCHEGILKIEDEQEQHGMAIDRLKGEVITLKDLVRSLVAKTGELEDNKVHLTRRVSELTGEVRDLQRKCNEPEVRVEEEELEVPHRAGSLIIPNRAESPPARLLVRHENRLVPIDDEVIEIGSDEFYQNVGVVRRDTPRPEFVSTPWGSRRQWPTLEYDPYAEFVPDSEPNSDTELPDYDDLSDVDPNEIREQNWLNEDVSRNDKLRGGVMNKAHLSPDLVVLHSDCQLPGSSKKGEPRDSKAEDSKAEDSKAEDSKAEDSKAEDSKAEDSKPKANKPLTSPLNWANALHALEVKANDTAIWDSESITRLIVNNVDLILNHASSFRQKSRSTPPNKSTTGSKSSLPRKQLPEESDPNKVLLCQLQKPKLVNRDRLQLYHANQLVILVSSVISVYEGKGLDQFIGVIIAFHCLSFKQNGILDTLN</sequence>
<evidence type="ECO:0000256" key="1">
    <source>
        <dbReference type="SAM" id="MobiDB-lite"/>
    </source>
</evidence>
<accession>A0A9P6L9R8</accession>
<reference evidence="2" key="1">
    <citation type="journal article" date="2020" name="Nat. Commun.">
        <title>Large-scale genome sequencing of mycorrhizal fungi provides insights into the early evolution of symbiotic traits.</title>
        <authorList>
            <person name="Miyauchi S."/>
            <person name="Kiss E."/>
            <person name="Kuo A."/>
            <person name="Drula E."/>
            <person name="Kohler A."/>
            <person name="Sanchez-Garcia M."/>
            <person name="Morin E."/>
            <person name="Andreopoulos B."/>
            <person name="Barry K.W."/>
            <person name="Bonito G."/>
            <person name="Buee M."/>
            <person name="Carver A."/>
            <person name="Chen C."/>
            <person name="Cichocki N."/>
            <person name="Clum A."/>
            <person name="Culley D."/>
            <person name="Crous P.W."/>
            <person name="Fauchery L."/>
            <person name="Girlanda M."/>
            <person name="Hayes R.D."/>
            <person name="Keri Z."/>
            <person name="LaButti K."/>
            <person name="Lipzen A."/>
            <person name="Lombard V."/>
            <person name="Magnuson J."/>
            <person name="Maillard F."/>
            <person name="Murat C."/>
            <person name="Nolan M."/>
            <person name="Ohm R.A."/>
            <person name="Pangilinan J."/>
            <person name="Pereira M.F."/>
            <person name="Perotto S."/>
            <person name="Peter M."/>
            <person name="Pfister S."/>
            <person name="Riley R."/>
            <person name="Sitrit Y."/>
            <person name="Stielow J.B."/>
            <person name="Szollosi G."/>
            <person name="Zifcakova L."/>
            <person name="Stursova M."/>
            <person name="Spatafora J.W."/>
            <person name="Tedersoo L."/>
            <person name="Vaario L.M."/>
            <person name="Yamada A."/>
            <person name="Yan M."/>
            <person name="Wang P."/>
            <person name="Xu J."/>
            <person name="Bruns T."/>
            <person name="Baldrian P."/>
            <person name="Vilgalys R."/>
            <person name="Dunand C."/>
            <person name="Henrissat B."/>
            <person name="Grigoriev I.V."/>
            <person name="Hibbett D."/>
            <person name="Nagy L.G."/>
            <person name="Martin F.M."/>
        </authorList>
    </citation>
    <scope>NUCLEOTIDE SEQUENCE</scope>
    <source>
        <strain evidence="2">UH-Tt-Lm1</strain>
    </source>
</reference>
<dbReference type="AlphaFoldDB" id="A0A9P6L9R8"/>
<feature type="compositionally biased region" description="Basic and acidic residues" evidence="1">
    <location>
        <begin position="361"/>
        <end position="400"/>
    </location>
</feature>
<gene>
    <name evidence="2" type="ORF">BJ322DRAFT_1105545</name>
</gene>
<comment type="caution">
    <text evidence="2">The sequence shown here is derived from an EMBL/GenBank/DDBJ whole genome shotgun (WGS) entry which is preliminary data.</text>
</comment>
<protein>
    <submittedName>
        <fullName evidence="2">Uncharacterized protein</fullName>
    </submittedName>
</protein>
<name>A0A9P6L9R8_9AGAM</name>
<dbReference type="EMBL" id="WIUZ02000003">
    <property type="protein sequence ID" value="KAF9789688.1"/>
    <property type="molecule type" value="Genomic_DNA"/>
</dbReference>
<proteinExistence type="predicted"/>
<evidence type="ECO:0000313" key="2">
    <source>
        <dbReference type="EMBL" id="KAF9789688.1"/>
    </source>
</evidence>
<feature type="region of interest" description="Disordered" evidence="1">
    <location>
        <begin position="453"/>
        <end position="483"/>
    </location>
</feature>
<keyword evidence="3" id="KW-1185">Reference proteome</keyword>
<reference evidence="2" key="2">
    <citation type="submission" date="2020-11" db="EMBL/GenBank/DDBJ databases">
        <authorList>
            <consortium name="DOE Joint Genome Institute"/>
            <person name="Kuo A."/>
            <person name="Miyauchi S."/>
            <person name="Kiss E."/>
            <person name="Drula E."/>
            <person name="Kohler A."/>
            <person name="Sanchez-Garcia M."/>
            <person name="Andreopoulos B."/>
            <person name="Barry K.W."/>
            <person name="Bonito G."/>
            <person name="Buee M."/>
            <person name="Carver A."/>
            <person name="Chen C."/>
            <person name="Cichocki N."/>
            <person name="Clum A."/>
            <person name="Culley D."/>
            <person name="Crous P.W."/>
            <person name="Fauchery L."/>
            <person name="Girlanda M."/>
            <person name="Hayes R."/>
            <person name="Keri Z."/>
            <person name="Labutti K."/>
            <person name="Lipzen A."/>
            <person name="Lombard V."/>
            <person name="Magnuson J."/>
            <person name="Maillard F."/>
            <person name="Morin E."/>
            <person name="Murat C."/>
            <person name="Nolan M."/>
            <person name="Ohm R."/>
            <person name="Pangilinan J."/>
            <person name="Pereira M."/>
            <person name="Perotto S."/>
            <person name="Peter M."/>
            <person name="Riley R."/>
            <person name="Sitrit Y."/>
            <person name="Stielow B."/>
            <person name="Szollosi G."/>
            <person name="Zifcakova L."/>
            <person name="Stursova M."/>
            <person name="Spatafora J.W."/>
            <person name="Tedersoo L."/>
            <person name="Vaario L.-M."/>
            <person name="Yamada A."/>
            <person name="Yan M."/>
            <person name="Wang P."/>
            <person name="Xu J."/>
            <person name="Bruns T."/>
            <person name="Baldrian P."/>
            <person name="Vilgalys R."/>
            <person name="Henrissat B."/>
            <person name="Grigoriev I.V."/>
            <person name="Hibbett D."/>
            <person name="Nagy L.G."/>
            <person name="Martin F.M."/>
        </authorList>
    </citation>
    <scope>NUCLEOTIDE SEQUENCE</scope>
    <source>
        <strain evidence="2">UH-Tt-Lm1</strain>
    </source>
</reference>
<evidence type="ECO:0000313" key="3">
    <source>
        <dbReference type="Proteomes" id="UP000736335"/>
    </source>
</evidence>
<organism evidence="2 3">
    <name type="scientific">Thelephora terrestris</name>
    <dbReference type="NCBI Taxonomy" id="56493"/>
    <lineage>
        <taxon>Eukaryota</taxon>
        <taxon>Fungi</taxon>
        <taxon>Dikarya</taxon>
        <taxon>Basidiomycota</taxon>
        <taxon>Agaricomycotina</taxon>
        <taxon>Agaricomycetes</taxon>
        <taxon>Thelephorales</taxon>
        <taxon>Thelephoraceae</taxon>
        <taxon>Thelephora</taxon>
    </lineage>
</organism>
<feature type="region of interest" description="Disordered" evidence="1">
    <location>
        <begin position="289"/>
        <end position="323"/>
    </location>
</feature>
<feature type="region of interest" description="Disordered" evidence="1">
    <location>
        <begin position="353"/>
        <end position="408"/>
    </location>
</feature>
<feature type="compositionally biased region" description="Acidic residues" evidence="1">
    <location>
        <begin position="297"/>
        <end position="314"/>
    </location>
</feature>
<dbReference type="Proteomes" id="UP000736335">
    <property type="component" value="Unassembled WGS sequence"/>
</dbReference>
<feature type="compositionally biased region" description="Polar residues" evidence="1">
    <location>
        <begin position="453"/>
        <end position="473"/>
    </location>
</feature>